<keyword evidence="5" id="KW-1185">Reference proteome</keyword>
<feature type="active site" description="Nucleophile" evidence="2">
    <location>
        <position position="96"/>
    </location>
</feature>
<dbReference type="HAMAP" id="MF_02213">
    <property type="entry name" value="Lipid_II_synth_GatD"/>
    <property type="match status" value="1"/>
</dbReference>
<feature type="active site" evidence="2">
    <location>
        <position position="203"/>
    </location>
</feature>
<protein>
    <recommendedName>
        <fullName evidence="2">Lipid II isoglutaminyl synthase (glutamine-hydrolyzing) subunit GatD</fullName>
        <ecNumber evidence="2">6.3.5.13</ecNumber>
    </recommendedName>
    <alternativeName>
        <fullName evidence="2">Lipid II isoglutaminyl synthase glutaminase subunit</fullName>
        <ecNumber evidence="2">3.5.1.2</ecNumber>
    </alternativeName>
</protein>
<dbReference type="PROSITE" id="PS51274">
    <property type="entry name" value="GATASE_COBBQ"/>
    <property type="match status" value="1"/>
</dbReference>
<dbReference type="PANTHER" id="PTHR21343:SF9">
    <property type="entry name" value="LIPID II ISOGLUTAMINYL SYNTHASE (GLUTAMINE-HYDROLYZING) SUBUNIT GATD"/>
    <property type="match status" value="1"/>
</dbReference>
<dbReference type="EMBL" id="JACJKU010000019">
    <property type="protein sequence ID" value="MBM6940486.1"/>
    <property type="molecule type" value="Genomic_DNA"/>
</dbReference>
<dbReference type="Gene3D" id="3.40.50.880">
    <property type="match status" value="1"/>
</dbReference>
<dbReference type="RefSeq" id="WP_204784837.1">
    <property type="nucleotide sequence ID" value="NZ_CALVGD010000039.1"/>
</dbReference>
<comment type="pathway">
    <text evidence="2">Cell wall biogenesis; peptidoglycan biosynthesis.</text>
</comment>
<proteinExistence type="inferred from homology"/>
<organism evidence="4 5">
    <name type="scientific">Limosilactobacillus coleohominis</name>
    <dbReference type="NCBI Taxonomy" id="181675"/>
    <lineage>
        <taxon>Bacteria</taxon>
        <taxon>Bacillati</taxon>
        <taxon>Bacillota</taxon>
        <taxon>Bacilli</taxon>
        <taxon>Lactobacillales</taxon>
        <taxon>Lactobacillaceae</taxon>
        <taxon>Limosilactobacillus</taxon>
    </lineage>
</organism>
<comment type="function">
    <text evidence="2">The lipid II isoglutaminyl synthase complex catalyzes the formation of alpha-D-isoglutamine in the cell wall lipid II stem peptide. The GatD subunit catalyzes the hydrolysis of glutamine to glutamate and ammonia. The resulting ammonia molecule is channeled to the active site of MurT.</text>
</comment>
<dbReference type="InterPro" id="IPR011698">
    <property type="entry name" value="GATase_3"/>
</dbReference>
<comment type="catalytic activity">
    <reaction evidence="2">
        <text>beta-D-GlcNAc-(1-&gt;4)-Mur2Ac(oyl-L-Ala-gamma-D-Glu-L-Lys-D-Ala-D-Ala)-di-trans,octa-cis-undecaprenyl diphosphate + L-glutamine + ATP + H2O = beta-D-GlcNAc-(1-&gt;4)-Mur2Ac(oyl-L-Ala-D-isoglutaminyl-L-Lys-D-Ala-D-Ala)-di-trans,octa-cis-undecaprenyl diphosphate + L-glutamate + ADP + phosphate + H(+)</text>
        <dbReference type="Rhea" id="RHEA:57928"/>
        <dbReference type="ChEBI" id="CHEBI:15377"/>
        <dbReference type="ChEBI" id="CHEBI:15378"/>
        <dbReference type="ChEBI" id="CHEBI:29985"/>
        <dbReference type="ChEBI" id="CHEBI:30616"/>
        <dbReference type="ChEBI" id="CHEBI:43474"/>
        <dbReference type="ChEBI" id="CHEBI:58359"/>
        <dbReference type="ChEBI" id="CHEBI:60033"/>
        <dbReference type="ChEBI" id="CHEBI:62233"/>
        <dbReference type="ChEBI" id="CHEBI:456216"/>
        <dbReference type="EC" id="6.3.5.13"/>
    </reaction>
</comment>
<dbReference type="InterPro" id="IPR029062">
    <property type="entry name" value="Class_I_gatase-like"/>
</dbReference>
<evidence type="ECO:0000256" key="2">
    <source>
        <dbReference type="HAMAP-Rule" id="MF_02213"/>
    </source>
</evidence>
<keyword evidence="2" id="KW-0961">Cell wall biogenesis/degradation</keyword>
<dbReference type="Proteomes" id="UP000785625">
    <property type="component" value="Unassembled WGS sequence"/>
</dbReference>
<keyword evidence="1 2" id="KW-0315">Glutamine amidotransferase</keyword>
<evidence type="ECO:0000259" key="3">
    <source>
        <dbReference type="Pfam" id="PF07685"/>
    </source>
</evidence>
<dbReference type="Pfam" id="PF07685">
    <property type="entry name" value="GATase_3"/>
    <property type="match status" value="1"/>
</dbReference>
<dbReference type="EC" id="6.3.5.13" evidence="2"/>
<dbReference type="PANTHER" id="PTHR21343">
    <property type="entry name" value="DETHIOBIOTIN SYNTHETASE"/>
    <property type="match status" value="1"/>
</dbReference>
<sequence>MAKYNLKVAHFYGDLMNTYGDIGNIIALKYYGKQMDTDITSDIVSIGDDFDDQQYDLAVFGGGQDYEQMVISKDIPHKKEAIARFINGGKPFLAICGGFQLLGQYYVDANGEKIPGIGVLSHYTVTQSSHRSAMQNQTRFIGDIVIKNPQNGDLYHGFENHNGRTFLGDDEQPLGIVQEGHGNNGEDKTEGAIYKHTYCSYFHGPILTRNGNLAKQMLLEALHNKYPNEDFSKQESLIIKPTF</sequence>
<name>A0ABS2GXE0_9LACO</name>
<reference evidence="4 5" key="1">
    <citation type="journal article" date="2021" name="Sci. Rep.">
        <title>The distribution of antibiotic resistance genes in chicken gut microbiota commensals.</title>
        <authorList>
            <person name="Juricova H."/>
            <person name="Matiasovicova J."/>
            <person name="Kubasova T."/>
            <person name="Cejkova D."/>
            <person name="Rychlik I."/>
        </authorList>
    </citation>
    <scope>NUCLEOTIDE SEQUENCE [LARGE SCALE GENOMIC DNA]</scope>
    <source>
        <strain evidence="4 5">An574</strain>
    </source>
</reference>
<dbReference type="InterPro" id="IPR043702">
    <property type="entry name" value="Lipid_II_synth_GatD"/>
</dbReference>
<feature type="binding site" evidence="2">
    <location>
        <position position="139"/>
    </location>
    <ligand>
        <name>substrate</name>
    </ligand>
</feature>
<keyword evidence="2" id="KW-0378">Hydrolase</keyword>
<dbReference type="EC" id="3.5.1.2" evidence="2"/>
<dbReference type="InterPro" id="IPR033949">
    <property type="entry name" value="CobQ_GATase1"/>
</dbReference>
<keyword evidence="2" id="KW-0436">Ligase</keyword>
<feature type="domain" description="CobB/CobQ-like glutamine amidotransferase" evidence="3">
    <location>
        <begin position="7"/>
        <end position="210"/>
    </location>
</feature>
<comment type="similarity">
    <text evidence="2">Belongs to the CobB/CobQ family. GatD subfamily.</text>
</comment>
<comment type="catalytic activity">
    <reaction evidence="2">
        <text>L-glutamine + H2O = L-glutamate + NH4(+)</text>
        <dbReference type="Rhea" id="RHEA:15889"/>
        <dbReference type="ChEBI" id="CHEBI:15377"/>
        <dbReference type="ChEBI" id="CHEBI:28938"/>
        <dbReference type="ChEBI" id="CHEBI:29985"/>
        <dbReference type="ChEBI" id="CHEBI:58359"/>
        <dbReference type="EC" id="3.5.1.2"/>
    </reaction>
</comment>
<dbReference type="SUPFAM" id="SSF52317">
    <property type="entry name" value="Class I glutamine amidotransferase-like"/>
    <property type="match status" value="1"/>
</dbReference>
<evidence type="ECO:0000256" key="1">
    <source>
        <dbReference type="ARBA" id="ARBA00022962"/>
    </source>
</evidence>
<gene>
    <name evidence="2" type="primary">gatD</name>
    <name evidence="4" type="ORF">H5975_03100</name>
</gene>
<comment type="caution">
    <text evidence="4">The sequence shown here is derived from an EMBL/GenBank/DDBJ whole genome shotgun (WGS) entry which is preliminary data.</text>
</comment>
<evidence type="ECO:0000313" key="5">
    <source>
        <dbReference type="Proteomes" id="UP000785625"/>
    </source>
</evidence>
<evidence type="ECO:0000313" key="4">
    <source>
        <dbReference type="EMBL" id="MBM6940486.1"/>
    </source>
</evidence>
<keyword evidence="2" id="KW-0133">Cell shape</keyword>
<comment type="subunit">
    <text evidence="2">Forms a heterodimer with MurT.</text>
</comment>
<keyword evidence="2" id="KW-0573">Peptidoglycan synthesis</keyword>
<dbReference type="CDD" id="cd01750">
    <property type="entry name" value="GATase1_CobQ"/>
    <property type="match status" value="1"/>
</dbReference>
<accession>A0ABS2GXE0</accession>